<feature type="domain" description="Integrase catalytic" evidence="1">
    <location>
        <begin position="52"/>
        <end position="109"/>
    </location>
</feature>
<comment type="caution">
    <text evidence="2">The sequence shown here is derived from an EMBL/GenBank/DDBJ whole genome shotgun (WGS) entry which is preliminary data.</text>
</comment>
<dbReference type="AlphaFoldDB" id="A0A7W8LEN7"/>
<dbReference type="InterPro" id="IPR012337">
    <property type="entry name" value="RNaseH-like_sf"/>
</dbReference>
<evidence type="ECO:0000313" key="2">
    <source>
        <dbReference type="EMBL" id="MBB5405190.1"/>
    </source>
</evidence>
<sequence>MLPRNEPNRCRKIATASVLFCVAHFRGQRACGDRAPPKYVSIHYTERLAGTGVESSVGTVRDSYDNALAETINGLYKAELIHRRGPWRRQQAVDLATLEWVDWFNNRRLFGPIGDIPLAEAEQAYYRQFQNVAKAA</sequence>
<dbReference type="InterPro" id="IPR001584">
    <property type="entry name" value="Integrase_cat-core"/>
</dbReference>
<dbReference type="SUPFAM" id="SSF53098">
    <property type="entry name" value="Ribonuclease H-like"/>
    <property type="match status" value="1"/>
</dbReference>
<reference evidence="2 3" key="1">
    <citation type="submission" date="2020-08" db="EMBL/GenBank/DDBJ databases">
        <title>Genomic Encyclopedia of Type Strains, Phase IV (KMG-V): Genome sequencing to study the core and pangenomes of soil and plant-associated prokaryotes.</title>
        <authorList>
            <person name="Whitman W."/>
        </authorList>
    </citation>
    <scope>NUCLEOTIDE SEQUENCE [LARGE SCALE GENOMIC DNA]</scope>
    <source>
        <strain evidence="2 3">JPY162</strain>
    </source>
</reference>
<dbReference type="GO" id="GO:0015074">
    <property type="term" value="P:DNA integration"/>
    <property type="evidence" value="ECO:0007669"/>
    <property type="project" value="InterPro"/>
</dbReference>
<name>A0A7W8LEN7_9BURK</name>
<dbReference type="Pfam" id="PF13683">
    <property type="entry name" value="rve_3"/>
    <property type="match status" value="1"/>
</dbReference>
<proteinExistence type="predicted"/>
<protein>
    <submittedName>
        <fullName evidence="2">Transposase InsO family protein</fullName>
    </submittedName>
</protein>
<gene>
    <name evidence="2" type="ORF">HDG41_007286</name>
</gene>
<evidence type="ECO:0000259" key="1">
    <source>
        <dbReference type="Pfam" id="PF13683"/>
    </source>
</evidence>
<dbReference type="Proteomes" id="UP000592820">
    <property type="component" value="Unassembled WGS sequence"/>
</dbReference>
<dbReference type="EMBL" id="JACHDE010000028">
    <property type="protein sequence ID" value="MBB5405190.1"/>
    <property type="molecule type" value="Genomic_DNA"/>
</dbReference>
<evidence type="ECO:0000313" key="3">
    <source>
        <dbReference type="Proteomes" id="UP000592820"/>
    </source>
</evidence>
<organism evidence="2 3">
    <name type="scientific">Paraburkholderia youngii</name>
    <dbReference type="NCBI Taxonomy" id="2782701"/>
    <lineage>
        <taxon>Bacteria</taxon>
        <taxon>Pseudomonadati</taxon>
        <taxon>Pseudomonadota</taxon>
        <taxon>Betaproteobacteria</taxon>
        <taxon>Burkholderiales</taxon>
        <taxon>Burkholderiaceae</taxon>
        <taxon>Paraburkholderia</taxon>
    </lineage>
</organism>
<accession>A0A7W8LEN7</accession>